<dbReference type="InterPro" id="IPR001471">
    <property type="entry name" value="AP2/ERF_dom"/>
</dbReference>
<dbReference type="InterPro" id="IPR036955">
    <property type="entry name" value="AP2/ERF_dom_sf"/>
</dbReference>
<keyword evidence="11" id="KW-1185">Reference proteome</keyword>
<dbReference type="GO" id="GO:0045893">
    <property type="term" value="P:positive regulation of DNA-templated transcription"/>
    <property type="evidence" value="ECO:0007669"/>
    <property type="project" value="TreeGrafter"/>
</dbReference>
<dbReference type="CDD" id="cd00018">
    <property type="entry name" value="AP2"/>
    <property type="match status" value="1"/>
</dbReference>
<feature type="domain" description="AP2/ERF" evidence="9">
    <location>
        <begin position="14"/>
        <end position="71"/>
    </location>
</feature>
<evidence type="ECO:0000256" key="5">
    <source>
        <dbReference type="ARBA" id="ARBA00023159"/>
    </source>
</evidence>
<name>A0AAD8N3W2_9APIA</name>
<dbReference type="Proteomes" id="UP001237642">
    <property type="component" value="Unassembled WGS sequence"/>
</dbReference>
<evidence type="ECO:0000256" key="3">
    <source>
        <dbReference type="ARBA" id="ARBA00023016"/>
    </source>
</evidence>
<evidence type="ECO:0000256" key="7">
    <source>
        <dbReference type="ARBA" id="ARBA00023242"/>
    </source>
</evidence>
<keyword evidence="3" id="KW-0346">Stress response</keyword>
<dbReference type="EMBL" id="JAUIZM010000003">
    <property type="protein sequence ID" value="KAK1395027.1"/>
    <property type="molecule type" value="Genomic_DNA"/>
</dbReference>
<evidence type="ECO:0000256" key="1">
    <source>
        <dbReference type="ARBA" id="ARBA00004123"/>
    </source>
</evidence>
<keyword evidence="7" id="KW-0539">Nucleus</keyword>
<evidence type="ECO:0000313" key="10">
    <source>
        <dbReference type="EMBL" id="KAK1395027.1"/>
    </source>
</evidence>
<dbReference type="GO" id="GO:0000976">
    <property type="term" value="F:transcription cis-regulatory region binding"/>
    <property type="evidence" value="ECO:0007669"/>
    <property type="project" value="TreeGrafter"/>
</dbReference>
<dbReference type="Pfam" id="PF00847">
    <property type="entry name" value="AP2"/>
    <property type="match status" value="1"/>
</dbReference>
<dbReference type="PANTHER" id="PTHR31241:SF62">
    <property type="entry name" value="DEHYDRATION-RESPONSIVE ELEMENT-BINDING PROTEIN 2D"/>
    <property type="match status" value="1"/>
</dbReference>
<dbReference type="AlphaFoldDB" id="A0AAD8N3W2"/>
<dbReference type="SMART" id="SM00380">
    <property type="entry name" value="AP2"/>
    <property type="match status" value="1"/>
</dbReference>
<dbReference type="GO" id="GO:0005634">
    <property type="term" value="C:nucleus"/>
    <property type="evidence" value="ECO:0007669"/>
    <property type="project" value="UniProtKB-SubCell"/>
</dbReference>
<protein>
    <submittedName>
        <fullName evidence="10">Dehydration-responsive element-binding protein 2E</fullName>
    </submittedName>
</protein>
<evidence type="ECO:0000256" key="8">
    <source>
        <dbReference type="ARBA" id="ARBA00024343"/>
    </source>
</evidence>
<reference evidence="10" key="2">
    <citation type="submission" date="2023-05" db="EMBL/GenBank/DDBJ databases">
        <authorList>
            <person name="Schelkunov M.I."/>
        </authorList>
    </citation>
    <scope>NUCLEOTIDE SEQUENCE</scope>
    <source>
        <strain evidence="10">Hsosn_3</strain>
        <tissue evidence="10">Leaf</tissue>
    </source>
</reference>
<dbReference type="PANTHER" id="PTHR31241">
    <property type="entry name" value="DEHYDRATION-RESPONSIVE ELEMENT-BINDING PROTEIN 2C"/>
    <property type="match status" value="1"/>
</dbReference>
<comment type="caution">
    <text evidence="10">The sequence shown here is derived from an EMBL/GenBank/DDBJ whole genome shotgun (WGS) entry which is preliminary data.</text>
</comment>
<organism evidence="10 11">
    <name type="scientific">Heracleum sosnowskyi</name>
    <dbReference type="NCBI Taxonomy" id="360622"/>
    <lineage>
        <taxon>Eukaryota</taxon>
        <taxon>Viridiplantae</taxon>
        <taxon>Streptophyta</taxon>
        <taxon>Embryophyta</taxon>
        <taxon>Tracheophyta</taxon>
        <taxon>Spermatophyta</taxon>
        <taxon>Magnoliopsida</taxon>
        <taxon>eudicotyledons</taxon>
        <taxon>Gunneridae</taxon>
        <taxon>Pentapetalae</taxon>
        <taxon>asterids</taxon>
        <taxon>campanulids</taxon>
        <taxon>Apiales</taxon>
        <taxon>Apiaceae</taxon>
        <taxon>Apioideae</taxon>
        <taxon>apioid superclade</taxon>
        <taxon>Tordylieae</taxon>
        <taxon>Tordyliinae</taxon>
        <taxon>Heracleum</taxon>
    </lineage>
</organism>
<keyword evidence="5" id="KW-0010">Activator</keyword>
<comment type="similarity">
    <text evidence="8">Belongs to the AP2/ERF transcription factor family. ERF subfamily.</text>
</comment>
<gene>
    <name evidence="10" type="ORF">POM88_014083</name>
</gene>
<keyword evidence="6" id="KW-0804">Transcription</keyword>
<dbReference type="GO" id="GO:0003700">
    <property type="term" value="F:DNA-binding transcription factor activity"/>
    <property type="evidence" value="ECO:0007669"/>
    <property type="project" value="InterPro"/>
</dbReference>
<reference evidence="10" key="1">
    <citation type="submission" date="2023-02" db="EMBL/GenBank/DDBJ databases">
        <title>Genome of toxic invasive species Heracleum sosnowskyi carries increased number of genes despite the absence of recent whole-genome duplications.</title>
        <authorList>
            <person name="Schelkunov M."/>
            <person name="Shtratnikova V."/>
            <person name="Makarenko M."/>
            <person name="Klepikova A."/>
            <person name="Omelchenko D."/>
            <person name="Novikova G."/>
            <person name="Obukhova E."/>
            <person name="Bogdanov V."/>
            <person name="Penin A."/>
            <person name="Logacheva M."/>
        </authorList>
    </citation>
    <scope>NUCLEOTIDE SEQUENCE</scope>
    <source>
        <strain evidence="10">Hsosn_3</strain>
        <tissue evidence="10">Leaf</tissue>
    </source>
</reference>
<evidence type="ECO:0000256" key="2">
    <source>
        <dbReference type="ARBA" id="ARBA00023015"/>
    </source>
</evidence>
<evidence type="ECO:0000256" key="4">
    <source>
        <dbReference type="ARBA" id="ARBA00023125"/>
    </source>
</evidence>
<evidence type="ECO:0000256" key="6">
    <source>
        <dbReference type="ARBA" id="ARBA00023163"/>
    </source>
</evidence>
<sequence length="136" mass="15269">MRGKGGPENTFGGKNRGVRQRTWGKWVLEICMPNRGERIWIGTFDNSKAAALAYGEAAIRMFGATAKLNFPDQLPQMSLQVHTTDAIIDQDDIVNQRLTAVNAEHNFSTSYHMHLALFAPLAQTPSLIRVFMVQFF</sequence>
<dbReference type="SUPFAM" id="SSF54171">
    <property type="entry name" value="DNA-binding domain"/>
    <property type="match status" value="1"/>
</dbReference>
<keyword evidence="4" id="KW-0238">DNA-binding</keyword>
<evidence type="ECO:0000259" key="9">
    <source>
        <dbReference type="PROSITE" id="PS51032"/>
    </source>
</evidence>
<proteinExistence type="inferred from homology"/>
<dbReference type="InterPro" id="IPR016177">
    <property type="entry name" value="DNA-bd_dom_sf"/>
</dbReference>
<comment type="subcellular location">
    <subcellularLocation>
        <location evidence="1">Nucleus</location>
    </subcellularLocation>
</comment>
<dbReference type="GO" id="GO:0006950">
    <property type="term" value="P:response to stress"/>
    <property type="evidence" value="ECO:0007669"/>
    <property type="project" value="TreeGrafter"/>
</dbReference>
<dbReference type="Gene3D" id="3.30.730.10">
    <property type="entry name" value="AP2/ERF domain"/>
    <property type="match status" value="1"/>
</dbReference>
<dbReference type="PROSITE" id="PS51032">
    <property type="entry name" value="AP2_ERF"/>
    <property type="match status" value="1"/>
</dbReference>
<accession>A0AAD8N3W2</accession>
<keyword evidence="2" id="KW-0805">Transcription regulation</keyword>
<dbReference type="PRINTS" id="PR00367">
    <property type="entry name" value="ETHRSPELEMNT"/>
</dbReference>
<evidence type="ECO:0000313" key="11">
    <source>
        <dbReference type="Proteomes" id="UP001237642"/>
    </source>
</evidence>